<keyword evidence="1" id="KW-0805">Transcription regulation</keyword>
<dbReference type="RefSeq" id="WP_173753113.1">
    <property type="nucleotide sequence ID" value="NZ_BAABXP010000001.1"/>
</dbReference>
<evidence type="ECO:0000313" key="5">
    <source>
        <dbReference type="EMBL" id="MET3749884.1"/>
    </source>
</evidence>
<dbReference type="EMBL" id="JBEPMJ010000006">
    <property type="protein sequence ID" value="MET3749884.1"/>
    <property type="molecule type" value="Genomic_DNA"/>
</dbReference>
<keyword evidence="6" id="KW-1185">Reference proteome</keyword>
<accession>A0ABV2M1D0</accession>
<dbReference type="Proteomes" id="UP001549106">
    <property type="component" value="Unassembled WGS sequence"/>
</dbReference>
<evidence type="ECO:0000256" key="3">
    <source>
        <dbReference type="ARBA" id="ARBA00023163"/>
    </source>
</evidence>
<comment type="caution">
    <text evidence="5">The sequence shown here is derived from an EMBL/GenBank/DDBJ whole genome shotgun (WGS) entry which is preliminary data.</text>
</comment>
<dbReference type="PROSITE" id="PS50949">
    <property type="entry name" value="HTH_GNTR"/>
    <property type="match status" value="1"/>
</dbReference>
<dbReference type="Pfam" id="PF00392">
    <property type="entry name" value="GntR"/>
    <property type="match status" value="1"/>
</dbReference>
<name>A0ABV2M1D0_9FIRM</name>
<dbReference type="CDD" id="cd07377">
    <property type="entry name" value="WHTH_GntR"/>
    <property type="match status" value="1"/>
</dbReference>
<dbReference type="SUPFAM" id="SSF46785">
    <property type="entry name" value="Winged helix' DNA-binding domain"/>
    <property type="match status" value="1"/>
</dbReference>
<sequence length="234" mass="26714">MKKNDILLKPVEKDSLYLKISDAVYSYIKMNNLQPDDKLPSERDMAAMLQTSRNSVREGLRILEDRGLIYVKTGSGVFVKDPYGEHSAISVRLTECTTEELQELQTILDHQAVLNAISRGTREEKEKLVSIASELMEKYSRNIYSHTLDYSFHTELYEMGRNKAVHQVIQGIRDRRFVQRENADGENDSVWLATIPQHFQLAEAIFNSNSAAALAAVDEILEHGFSLIDHSRQK</sequence>
<organism evidence="5 6">
    <name type="scientific">Blautia caecimuris</name>
    <dbReference type="NCBI Taxonomy" id="1796615"/>
    <lineage>
        <taxon>Bacteria</taxon>
        <taxon>Bacillati</taxon>
        <taxon>Bacillota</taxon>
        <taxon>Clostridia</taxon>
        <taxon>Lachnospirales</taxon>
        <taxon>Lachnospiraceae</taxon>
        <taxon>Blautia</taxon>
    </lineage>
</organism>
<dbReference type="PRINTS" id="PR00035">
    <property type="entry name" value="HTHGNTR"/>
</dbReference>
<dbReference type="Gene3D" id="1.20.120.530">
    <property type="entry name" value="GntR ligand-binding domain-like"/>
    <property type="match status" value="1"/>
</dbReference>
<dbReference type="InterPro" id="IPR011711">
    <property type="entry name" value="GntR_C"/>
</dbReference>
<evidence type="ECO:0000256" key="2">
    <source>
        <dbReference type="ARBA" id="ARBA00023125"/>
    </source>
</evidence>
<feature type="domain" description="HTH gntR-type" evidence="4">
    <location>
        <begin position="14"/>
        <end position="82"/>
    </location>
</feature>
<dbReference type="Pfam" id="PF07729">
    <property type="entry name" value="FCD"/>
    <property type="match status" value="1"/>
</dbReference>
<reference evidence="5 6" key="1">
    <citation type="submission" date="2024-06" db="EMBL/GenBank/DDBJ databases">
        <title>Genomic Encyclopedia of Type Strains, Phase IV (KMG-IV): sequencing the most valuable type-strain genomes for metagenomic binning, comparative biology and taxonomic classification.</title>
        <authorList>
            <person name="Goeker M."/>
        </authorList>
    </citation>
    <scope>NUCLEOTIDE SEQUENCE [LARGE SCALE GENOMIC DNA]</scope>
    <source>
        <strain evidence="5 6">DSM 29492</strain>
    </source>
</reference>
<dbReference type="SMART" id="SM00345">
    <property type="entry name" value="HTH_GNTR"/>
    <property type="match status" value="1"/>
</dbReference>
<dbReference type="PANTHER" id="PTHR43537:SF5">
    <property type="entry name" value="UXU OPERON TRANSCRIPTIONAL REGULATOR"/>
    <property type="match status" value="1"/>
</dbReference>
<dbReference type="SUPFAM" id="SSF48008">
    <property type="entry name" value="GntR ligand-binding domain-like"/>
    <property type="match status" value="1"/>
</dbReference>
<evidence type="ECO:0000256" key="1">
    <source>
        <dbReference type="ARBA" id="ARBA00023015"/>
    </source>
</evidence>
<dbReference type="InterPro" id="IPR008920">
    <property type="entry name" value="TF_FadR/GntR_C"/>
</dbReference>
<gene>
    <name evidence="5" type="ORF">ABID24_001119</name>
</gene>
<dbReference type="PANTHER" id="PTHR43537">
    <property type="entry name" value="TRANSCRIPTIONAL REGULATOR, GNTR FAMILY"/>
    <property type="match status" value="1"/>
</dbReference>
<dbReference type="InterPro" id="IPR036390">
    <property type="entry name" value="WH_DNA-bd_sf"/>
</dbReference>
<keyword evidence="3" id="KW-0804">Transcription</keyword>
<dbReference type="Gene3D" id="1.10.10.10">
    <property type="entry name" value="Winged helix-like DNA-binding domain superfamily/Winged helix DNA-binding domain"/>
    <property type="match status" value="1"/>
</dbReference>
<dbReference type="InterPro" id="IPR036388">
    <property type="entry name" value="WH-like_DNA-bd_sf"/>
</dbReference>
<keyword evidence="2 5" id="KW-0238">DNA-binding</keyword>
<dbReference type="InterPro" id="IPR000524">
    <property type="entry name" value="Tscrpt_reg_HTH_GntR"/>
</dbReference>
<evidence type="ECO:0000259" key="4">
    <source>
        <dbReference type="PROSITE" id="PS50949"/>
    </source>
</evidence>
<dbReference type="GO" id="GO:0003677">
    <property type="term" value="F:DNA binding"/>
    <property type="evidence" value="ECO:0007669"/>
    <property type="project" value="UniProtKB-KW"/>
</dbReference>
<proteinExistence type="predicted"/>
<protein>
    <submittedName>
        <fullName evidence="5">DNA-binding FadR family transcriptional regulator</fullName>
    </submittedName>
</protein>
<evidence type="ECO:0000313" key="6">
    <source>
        <dbReference type="Proteomes" id="UP001549106"/>
    </source>
</evidence>